<dbReference type="Pfam" id="PF01609">
    <property type="entry name" value="DDE_Tnp_1"/>
    <property type="match status" value="1"/>
</dbReference>
<accession>A0A3S9PPY8</accession>
<sequence length="429" mass="48667">MCVRTRPGSTVPELTVRVARASNPAGTTAMCIRDQLDGLWSDDDFAEWYPRDGRPGLSPAQLATVCVLQFLMELSDRQAAEAVRCRIDFKYALAMDLDDPGFHHSVLTDFRARLAEEGRADRLLDLALERIKAAGLVKERRRQRTDSTHILAAVRDLTRIELVTEAMRAALEELARRAPQELVGLVTDEWGQRYGRAARLGKNPTHPKTRIKYLGEDTYLLLRYVRTYLRGLWDGPQIQALRQVFLQNYFIDSRERVRWREPDETGRPPSATAVVSPYDLTARYARRGGTRWRGFLAHVTESCDDGAVNIITDVTTTPAPVYDTRSLPVIHARLERRNLLPAEHLVDGGYTSVALRDRAAREHQIHLVGPVRKKTTRKSRKGNVIDNNDPRRLRRSITPGQSPNQTGEPLAHDPTRMFLRPQSEAERDG</sequence>
<feature type="compositionally biased region" description="Basic residues" evidence="1">
    <location>
        <begin position="371"/>
        <end position="381"/>
    </location>
</feature>
<dbReference type="EMBL" id="CP034587">
    <property type="protein sequence ID" value="AZQ74368.1"/>
    <property type="molecule type" value="Genomic_DNA"/>
</dbReference>
<dbReference type="Proteomes" id="UP000267900">
    <property type="component" value="Chromosome"/>
</dbReference>
<feature type="compositionally biased region" description="Polar residues" evidence="1">
    <location>
        <begin position="398"/>
        <end position="407"/>
    </location>
</feature>
<evidence type="ECO:0000259" key="2">
    <source>
        <dbReference type="Pfam" id="PF01609"/>
    </source>
</evidence>
<dbReference type="GO" id="GO:0003677">
    <property type="term" value="F:DNA binding"/>
    <property type="evidence" value="ECO:0007669"/>
    <property type="project" value="InterPro"/>
</dbReference>
<dbReference type="InterPro" id="IPR008490">
    <property type="entry name" value="Transposase_InsH_N"/>
</dbReference>
<feature type="region of interest" description="Disordered" evidence="1">
    <location>
        <begin position="371"/>
        <end position="429"/>
    </location>
</feature>
<reference evidence="4 5" key="1">
    <citation type="submission" date="2018-12" db="EMBL/GenBank/DDBJ databases">
        <title>The whole draft genome of Streptomyce luteoverticillatus CGMCC 15060.</title>
        <authorList>
            <person name="Feng Z."/>
            <person name="Chen G."/>
            <person name="Zhang J."/>
            <person name="Zhu H."/>
            <person name="Yu X."/>
            <person name="Zhang W."/>
            <person name="Zhang X."/>
        </authorList>
    </citation>
    <scope>NUCLEOTIDE SEQUENCE [LARGE SCALE GENOMIC DNA]</scope>
    <source>
        <strain evidence="4 5">CGMCC 15060</strain>
    </source>
</reference>
<dbReference type="OrthoDB" id="4334464at2"/>
<dbReference type="RefSeq" id="WP_126916870.1">
    <property type="nucleotide sequence ID" value="NZ_CP034587.1"/>
</dbReference>
<dbReference type="GO" id="GO:0004803">
    <property type="term" value="F:transposase activity"/>
    <property type="evidence" value="ECO:0007669"/>
    <property type="project" value="InterPro"/>
</dbReference>
<name>A0A3S9PPY8_STRLT</name>
<protein>
    <submittedName>
        <fullName evidence="4">Transposase</fullName>
    </submittedName>
</protein>
<keyword evidence="5" id="KW-1185">Reference proteome</keyword>
<dbReference type="InterPro" id="IPR002559">
    <property type="entry name" value="Transposase_11"/>
</dbReference>
<dbReference type="PANTHER" id="PTHR35604:SF2">
    <property type="entry name" value="TRANSPOSASE INSH FOR INSERTION SEQUENCE ELEMENT IS5A-RELATED"/>
    <property type="match status" value="1"/>
</dbReference>
<gene>
    <name evidence="4" type="ORF">EKH77_26975</name>
</gene>
<dbReference type="PANTHER" id="PTHR35604">
    <property type="entry name" value="TRANSPOSASE INSH FOR INSERTION SEQUENCE ELEMENT IS5A-RELATED"/>
    <property type="match status" value="1"/>
</dbReference>
<dbReference type="GO" id="GO:0006313">
    <property type="term" value="P:DNA transposition"/>
    <property type="evidence" value="ECO:0007669"/>
    <property type="project" value="InterPro"/>
</dbReference>
<evidence type="ECO:0000313" key="5">
    <source>
        <dbReference type="Proteomes" id="UP000267900"/>
    </source>
</evidence>
<evidence type="ECO:0000259" key="3">
    <source>
        <dbReference type="Pfam" id="PF05598"/>
    </source>
</evidence>
<proteinExistence type="predicted"/>
<dbReference type="Pfam" id="PF05598">
    <property type="entry name" value="DUF772"/>
    <property type="match status" value="1"/>
</dbReference>
<evidence type="ECO:0000256" key="1">
    <source>
        <dbReference type="SAM" id="MobiDB-lite"/>
    </source>
</evidence>
<evidence type="ECO:0000313" key="4">
    <source>
        <dbReference type="EMBL" id="AZQ74368.1"/>
    </source>
</evidence>
<feature type="domain" description="Transposase InsH N-terminal" evidence="3">
    <location>
        <begin position="32"/>
        <end position="113"/>
    </location>
</feature>
<organism evidence="4 5">
    <name type="scientific">Streptomyces luteoverticillatus</name>
    <name type="common">Streptoverticillium luteoverticillatus</name>
    <dbReference type="NCBI Taxonomy" id="66425"/>
    <lineage>
        <taxon>Bacteria</taxon>
        <taxon>Bacillati</taxon>
        <taxon>Actinomycetota</taxon>
        <taxon>Actinomycetes</taxon>
        <taxon>Kitasatosporales</taxon>
        <taxon>Streptomycetaceae</taxon>
        <taxon>Streptomyces</taxon>
    </lineage>
</organism>
<dbReference type="AlphaFoldDB" id="A0A3S9PPY8"/>
<feature type="domain" description="Transposase IS4-like" evidence="2">
    <location>
        <begin position="288"/>
        <end position="396"/>
    </location>
</feature>